<reference evidence="1 2" key="1">
    <citation type="submission" date="2023-02" db="EMBL/GenBank/DDBJ databases">
        <title>LHISI_Scaffold_Assembly.</title>
        <authorList>
            <person name="Stuart O.P."/>
            <person name="Cleave R."/>
            <person name="Magrath M.J.L."/>
            <person name="Mikheyev A.S."/>
        </authorList>
    </citation>
    <scope>NUCLEOTIDE SEQUENCE [LARGE SCALE GENOMIC DNA]</scope>
    <source>
        <strain evidence="1">Daus_M_001</strain>
        <tissue evidence="1">Leg muscle</tissue>
    </source>
</reference>
<evidence type="ECO:0000313" key="2">
    <source>
        <dbReference type="Proteomes" id="UP001159363"/>
    </source>
</evidence>
<evidence type="ECO:0008006" key="3">
    <source>
        <dbReference type="Google" id="ProtNLM"/>
    </source>
</evidence>
<proteinExistence type="predicted"/>
<dbReference type="Proteomes" id="UP001159363">
    <property type="component" value="Chromosome 7"/>
</dbReference>
<feature type="non-terminal residue" evidence="1">
    <location>
        <position position="85"/>
    </location>
</feature>
<name>A0ABQ9GZ01_9NEOP</name>
<dbReference type="EMBL" id="JARBHB010000008">
    <property type="protein sequence ID" value="KAJ8877276.1"/>
    <property type="molecule type" value="Genomic_DNA"/>
</dbReference>
<dbReference type="PANTHER" id="PTHR45749">
    <property type="match status" value="1"/>
</dbReference>
<evidence type="ECO:0000313" key="1">
    <source>
        <dbReference type="EMBL" id="KAJ8877276.1"/>
    </source>
</evidence>
<keyword evidence="2" id="KW-1185">Reference proteome</keyword>
<comment type="caution">
    <text evidence="1">The sequence shown here is derived from an EMBL/GenBank/DDBJ whole genome shotgun (WGS) entry which is preliminary data.</text>
</comment>
<organism evidence="1 2">
    <name type="scientific">Dryococelus australis</name>
    <dbReference type="NCBI Taxonomy" id="614101"/>
    <lineage>
        <taxon>Eukaryota</taxon>
        <taxon>Metazoa</taxon>
        <taxon>Ecdysozoa</taxon>
        <taxon>Arthropoda</taxon>
        <taxon>Hexapoda</taxon>
        <taxon>Insecta</taxon>
        <taxon>Pterygota</taxon>
        <taxon>Neoptera</taxon>
        <taxon>Polyneoptera</taxon>
        <taxon>Phasmatodea</taxon>
        <taxon>Verophasmatodea</taxon>
        <taxon>Anareolatae</taxon>
        <taxon>Phasmatidae</taxon>
        <taxon>Eurycanthinae</taxon>
        <taxon>Dryococelus</taxon>
    </lineage>
</organism>
<dbReference type="PANTHER" id="PTHR45749:SF21">
    <property type="entry name" value="DUF4371 DOMAIN-CONTAINING PROTEIN"/>
    <property type="match status" value="1"/>
</dbReference>
<sequence>MRCVDENFEPQQNFFGFYQASSTAAISNVIHDILLRLQLPLAYLHGQTYNEAGNMSGPQKGVQTLISENQTQVPFVHCGAHCINI</sequence>
<protein>
    <recommendedName>
        <fullName evidence="3">DUF4371 domain-containing protein</fullName>
    </recommendedName>
</protein>
<gene>
    <name evidence="1" type="ORF">PR048_021730</name>
</gene>
<accession>A0ABQ9GZ01</accession>